<dbReference type="PANTHER" id="PTHR10903">
    <property type="entry name" value="GTPASE, IMAP FAMILY MEMBER-RELATED"/>
    <property type="match status" value="1"/>
</dbReference>
<comment type="similarity">
    <text evidence="1">Belongs to the TRAFAC class TrmE-Era-EngA-EngB-Septin-like GTPase superfamily. AIG1/Toc34/Toc159-like paraseptin GTPase family. IAN subfamily.</text>
</comment>
<keyword evidence="6" id="KW-1185">Reference proteome</keyword>
<keyword evidence="3" id="KW-0342">GTP-binding</keyword>
<dbReference type="PANTHER" id="PTHR10903:SF184">
    <property type="entry name" value="GTP-BINDING PROTEIN A"/>
    <property type="match status" value="1"/>
</dbReference>
<name>A0AAV2HCG7_LYMST</name>
<proteinExistence type="inferred from homology"/>
<reference evidence="5 6" key="1">
    <citation type="submission" date="2024-04" db="EMBL/GenBank/DDBJ databases">
        <authorList>
            <consortium name="Genoscope - CEA"/>
            <person name="William W."/>
        </authorList>
    </citation>
    <scope>NUCLEOTIDE SEQUENCE [LARGE SCALE GENOMIC DNA]</scope>
</reference>
<evidence type="ECO:0000259" key="4">
    <source>
        <dbReference type="PROSITE" id="PS51720"/>
    </source>
</evidence>
<dbReference type="InterPro" id="IPR006703">
    <property type="entry name" value="G_AIG1"/>
</dbReference>
<evidence type="ECO:0000256" key="1">
    <source>
        <dbReference type="ARBA" id="ARBA00008535"/>
    </source>
</evidence>
<dbReference type="InterPro" id="IPR027417">
    <property type="entry name" value="P-loop_NTPase"/>
</dbReference>
<comment type="caution">
    <text evidence="5">The sequence shown here is derived from an EMBL/GenBank/DDBJ whole genome shotgun (WGS) entry which is preliminary data.</text>
</comment>
<gene>
    <name evidence="5" type="ORF">GSLYS_00005377001</name>
</gene>
<dbReference type="InterPro" id="IPR045058">
    <property type="entry name" value="GIMA/IAN/Toc"/>
</dbReference>
<accession>A0AAV2HCG7</accession>
<protein>
    <recommendedName>
        <fullName evidence="4">AIG1-type G domain-containing protein</fullName>
    </recommendedName>
</protein>
<dbReference type="Pfam" id="PF04548">
    <property type="entry name" value="AIG1"/>
    <property type="match status" value="1"/>
</dbReference>
<dbReference type="AlphaFoldDB" id="A0AAV2HCG7"/>
<dbReference type="PROSITE" id="PS51720">
    <property type="entry name" value="G_AIG1"/>
    <property type="match status" value="1"/>
</dbReference>
<sequence>MSGIWSSHFRRRRRTEDPTLARSLMLMGRTGNGGSSTANSIMRKMRFTSAASAVSVTKRTDHDVCEFNNTRLHVLDGPGIDFVSTDDESAMKRWMEEMGKAVGYCPEGVSAFLIVLNINNRFTAVDEHAIGLLKSYFGPKFVKKYGIIVMTGGDTYERMSNGVKFLTWCKEQRGPFKKLLKECDKRIVLFNNATKTGGVEDEQLQELLGLVDAIYVQRRGKRYTNRQFEKTREARDKMHLEEISEEILQELSIVIQKLETCENSRLSDEAKSEECEKLILHMDTLERNKSVHGNGLPITAQLFAVTKRTLLEGISERQRVLATYSEDEKQKVVQADRMKTDELFERRLEKDDTGSVSLLQQQQDLNKHRCDHLCREFWERRNSSLMRLETSLKESVCDLSETYLKAKDVIDELVINGLVERNALPLNDALQCP</sequence>
<dbReference type="Gene3D" id="3.40.50.300">
    <property type="entry name" value="P-loop containing nucleotide triphosphate hydrolases"/>
    <property type="match status" value="1"/>
</dbReference>
<dbReference type="SUPFAM" id="SSF52540">
    <property type="entry name" value="P-loop containing nucleoside triphosphate hydrolases"/>
    <property type="match status" value="1"/>
</dbReference>
<evidence type="ECO:0000313" key="5">
    <source>
        <dbReference type="EMBL" id="CAL1531282.1"/>
    </source>
</evidence>
<evidence type="ECO:0000313" key="6">
    <source>
        <dbReference type="Proteomes" id="UP001497497"/>
    </source>
</evidence>
<dbReference type="FunFam" id="3.40.50.300:FF:000840">
    <property type="entry name" value="Immune-associated nucleotide-binding protein 9"/>
    <property type="match status" value="1"/>
</dbReference>
<dbReference type="EMBL" id="CAXITT010000084">
    <property type="protein sequence ID" value="CAL1531282.1"/>
    <property type="molecule type" value="Genomic_DNA"/>
</dbReference>
<feature type="domain" description="AIG1-type G" evidence="4">
    <location>
        <begin position="19"/>
        <end position="232"/>
    </location>
</feature>
<evidence type="ECO:0000256" key="2">
    <source>
        <dbReference type="ARBA" id="ARBA00022741"/>
    </source>
</evidence>
<keyword evidence="2" id="KW-0547">Nucleotide-binding</keyword>
<organism evidence="5 6">
    <name type="scientific">Lymnaea stagnalis</name>
    <name type="common">Great pond snail</name>
    <name type="synonym">Helix stagnalis</name>
    <dbReference type="NCBI Taxonomy" id="6523"/>
    <lineage>
        <taxon>Eukaryota</taxon>
        <taxon>Metazoa</taxon>
        <taxon>Spiralia</taxon>
        <taxon>Lophotrochozoa</taxon>
        <taxon>Mollusca</taxon>
        <taxon>Gastropoda</taxon>
        <taxon>Heterobranchia</taxon>
        <taxon>Euthyneura</taxon>
        <taxon>Panpulmonata</taxon>
        <taxon>Hygrophila</taxon>
        <taxon>Lymnaeoidea</taxon>
        <taxon>Lymnaeidae</taxon>
        <taxon>Lymnaea</taxon>
    </lineage>
</organism>
<dbReference type="Proteomes" id="UP001497497">
    <property type="component" value="Unassembled WGS sequence"/>
</dbReference>
<dbReference type="GO" id="GO:0005525">
    <property type="term" value="F:GTP binding"/>
    <property type="evidence" value="ECO:0007669"/>
    <property type="project" value="UniProtKB-KW"/>
</dbReference>
<evidence type="ECO:0000256" key="3">
    <source>
        <dbReference type="ARBA" id="ARBA00023134"/>
    </source>
</evidence>